<dbReference type="PANTHER" id="PTHR43681:SF1">
    <property type="entry name" value="SARCALUMENIN"/>
    <property type="match status" value="1"/>
</dbReference>
<evidence type="ECO:0000259" key="1">
    <source>
        <dbReference type="Pfam" id="PF00350"/>
    </source>
</evidence>
<dbReference type="EMBL" id="LDUG01000016">
    <property type="protein sequence ID" value="KVW97401.1"/>
    <property type="molecule type" value="Genomic_DNA"/>
</dbReference>
<dbReference type="PANTHER" id="PTHR43681">
    <property type="entry name" value="TRANSMEMBRANE GTPASE FZO"/>
    <property type="match status" value="1"/>
</dbReference>
<dbReference type="InterPro" id="IPR027417">
    <property type="entry name" value="P-loop_NTPase"/>
</dbReference>
<organism evidence="2 3">
    <name type="scientific">Thiobacillus denitrificans</name>
    <dbReference type="NCBI Taxonomy" id="36861"/>
    <lineage>
        <taxon>Bacteria</taxon>
        <taxon>Pseudomonadati</taxon>
        <taxon>Pseudomonadota</taxon>
        <taxon>Betaproteobacteria</taxon>
        <taxon>Nitrosomonadales</taxon>
        <taxon>Thiobacillaceae</taxon>
        <taxon>Thiobacillus</taxon>
    </lineage>
</organism>
<dbReference type="STRING" id="1123392.GCA_000376425_00898"/>
<dbReference type="SUPFAM" id="SSF52540">
    <property type="entry name" value="P-loop containing nucleoside triphosphate hydrolases"/>
    <property type="match status" value="1"/>
</dbReference>
<evidence type="ECO:0000313" key="2">
    <source>
        <dbReference type="EMBL" id="KVW97401.1"/>
    </source>
</evidence>
<feature type="domain" description="Dynamin N-terminal" evidence="1">
    <location>
        <begin position="59"/>
        <end position="275"/>
    </location>
</feature>
<accession>A0A106BRQ4</accession>
<evidence type="ECO:0000313" key="3">
    <source>
        <dbReference type="Proteomes" id="UP000064243"/>
    </source>
</evidence>
<dbReference type="InterPro" id="IPR045063">
    <property type="entry name" value="Dynamin_N"/>
</dbReference>
<dbReference type="InterPro" id="IPR051943">
    <property type="entry name" value="TRAFAC_Dynamin-like_GTPase"/>
</dbReference>
<reference evidence="2 3" key="1">
    <citation type="journal article" date="2015" name="Appl. Environ. Microbiol.">
        <title>Aerobic and Anaerobic Thiosulfate Oxidation by a Cold-Adapted, Subglacial Chemoautotroph.</title>
        <authorList>
            <person name="Harrold Z.R."/>
            <person name="Skidmore M.L."/>
            <person name="Hamilton T.L."/>
            <person name="Desch L."/>
            <person name="Amada K."/>
            <person name="van Gelder W."/>
            <person name="Glover K."/>
            <person name="Roden E.E."/>
            <person name="Boyd E.S."/>
        </authorList>
    </citation>
    <scope>NUCLEOTIDE SEQUENCE [LARGE SCALE GENOMIC DNA]</scope>
    <source>
        <strain evidence="2 3">RG</strain>
    </source>
</reference>
<dbReference type="RefSeq" id="WP_059752452.1">
    <property type="nucleotide sequence ID" value="NZ_LDUG01000016.1"/>
</dbReference>
<comment type="caution">
    <text evidence="2">The sequence shown here is derived from an EMBL/GenBank/DDBJ whole genome shotgun (WGS) entry which is preliminary data.</text>
</comment>
<dbReference type="Proteomes" id="UP000064243">
    <property type="component" value="Unassembled WGS sequence"/>
</dbReference>
<dbReference type="Pfam" id="PF00350">
    <property type="entry name" value="Dynamin_N"/>
    <property type="match status" value="1"/>
</dbReference>
<dbReference type="OrthoDB" id="5295100at2"/>
<dbReference type="PATRIC" id="fig|36861.3.peg.374"/>
<gene>
    <name evidence="2" type="ORF">ABW22_04580</name>
</gene>
<dbReference type="AlphaFoldDB" id="A0A106BRQ4"/>
<proteinExistence type="predicted"/>
<sequence>MKPTTLVDEFEHYSAWRDAVFVRVEALRDWLNTQELGDAESEMRLNQLLGRLQEDTLNVAFVAEFSRGKSELINAIFFSDYRQRVLPSSAGRTTMCTTELYYTPTLRPSLRLLPIETKTRDGSIADFKRDADAWTEFPLNLDSADEMSAILMRLADTMQVDAATAEAYGLINPDDEETARSLERDGSIAIPRWRHALINFPHPLLKQGLVILDTPGLNAIGTEPELTLNMLPSAHAVLFLLSADTGVTKSDIEIWRQYIAPVQGASRARLVVLNKIDGLWDELKTPAEIDAEIAKQVAGSAALLDLPASQVYPVSAQKALVAKVKNDPALLAKSRLPELEAALTQELIPHKQALVSESAQASVEDVVIKTTELLETRLATIQDQVDELEGLRGKNRDVIQHMMVKANEDKQQFERGLQQFNALRNVFASQVDTLRRHLGMQALRDEVRHTRMTMEKSHFSMGLREAMGRFFRQVDGNLKASAESIQEIRAMMTAMYQKFSDEHGLAAVNPPDHSLRKYRKEMARLERIFDERFNTVFKMLTLGQHQLTARFFETLASKVVQVFELANSETEAWLKALISPMETQVREHKIQLKRRLESVSRIHAATETLDDRIAELEASIGTASDQLDQLARINARIVEALSDDLTEARLVKTA</sequence>
<name>A0A106BRQ4_THIDE</name>
<protein>
    <submittedName>
        <fullName evidence="2">GTPase</fullName>
    </submittedName>
</protein>
<keyword evidence="3" id="KW-1185">Reference proteome</keyword>
<dbReference type="Gene3D" id="3.40.50.300">
    <property type="entry name" value="P-loop containing nucleotide triphosphate hydrolases"/>
    <property type="match status" value="1"/>
</dbReference>